<gene>
    <name evidence="2" type="ORF">HPB48_003404</name>
</gene>
<evidence type="ECO:0000313" key="2">
    <source>
        <dbReference type="EMBL" id="KAH9364224.1"/>
    </source>
</evidence>
<dbReference type="VEuPathDB" id="VectorBase:HLOH_063077"/>
<sequence length="106" mass="11561">MATYHHITSNDTVSNPSLCPPGPDLWCRQNAAKAKGEPTPKTQIQHRPPHVCEALLPVYKRLSDEKLLQRCLQASAELQRVPPLHDMGPGTQGEARVAVHCASCCG</sequence>
<dbReference type="OrthoDB" id="6506224at2759"/>
<proteinExistence type="predicted"/>
<accession>A0A9J6FP61</accession>
<name>A0A9J6FP61_HAELO</name>
<comment type="caution">
    <text evidence="2">The sequence shown here is derived from an EMBL/GenBank/DDBJ whole genome shotgun (WGS) entry which is preliminary data.</text>
</comment>
<organism evidence="2 3">
    <name type="scientific">Haemaphysalis longicornis</name>
    <name type="common">Bush tick</name>
    <dbReference type="NCBI Taxonomy" id="44386"/>
    <lineage>
        <taxon>Eukaryota</taxon>
        <taxon>Metazoa</taxon>
        <taxon>Ecdysozoa</taxon>
        <taxon>Arthropoda</taxon>
        <taxon>Chelicerata</taxon>
        <taxon>Arachnida</taxon>
        <taxon>Acari</taxon>
        <taxon>Parasitiformes</taxon>
        <taxon>Ixodida</taxon>
        <taxon>Ixodoidea</taxon>
        <taxon>Ixodidae</taxon>
        <taxon>Haemaphysalinae</taxon>
        <taxon>Haemaphysalis</taxon>
    </lineage>
</organism>
<keyword evidence="3" id="KW-1185">Reference proteome</keyword>
<dbReference type="Proteomes" id="UP000821853">
    <property type="component" value="Chromosome 10"/>
</dbReference>
<protein>
    <submittedName>
        <fullName evidence="2">Uncharacterized protein</fullName>
    </submittedName>
</protein>
<evidence type="ECO:0000313" key="3">
    <source>
        <dbReference type="Proteomes" id="UP000821853"/>
    </source>
</evidence>
<dbReference type="EMBL" id="JABSTR010000002">
    <property type="protein sequence ID" value="KAH9364224.1"/>
    <property type="molecule type" value="Genomic_DNA"/>
</dbReference>
<feature type="region of interest" description="Disordered" evidence="1">
    <location>
        <begin position="1"/>
        <end position="21"/>
    </location>
</feature>
<evidence type="ECO:0000256" key="1">
    <source>
        <dbReference type="SAM" id="MobiDB-lite"/>
    </source>
</evidence>
<reference evidence="2 3" key="1">
    <citation type="journal article" date="2020" name="Cell">
        <title>Large-Scale Comparative Analyses of Tick Genomes Elucidate Their Genetic Diversity and Vector Capacities.</title>
        <authorList>
            <consortium name="Tick Genome and Microbiome Consortium (TIGMIC)"/>
            <person name="Jia N."/>
            <person name="Wang J."/>
            <person name="Shi W."/>
            <person name="Du L."/>
            <person name="Sun Y."/>
            <person name="Zhan W."/>
            <person name="Jiang J.F."/>
            <person name="Wang Q."/>
            <person name="Zhang B."/>
            <person name="Ji P."/>
            <person name="Bell-Sakyi L."/>
            <person name="Cui X.M."/>
            <person name="Yuan T.T."/>
            <person name="Jiang B.G."/>
            <person name="Yang W.F."/>
            <person name="Lam T.T."/>
            <person name="Chang Q.C."/>
            <person name="Ding S.J."/>
            <person name="Wang X.J."/>
            <person name="Zhu J.G."/>
            <person name="Ruan X.D."/>
            <person name="Zhao L."/>
            <person name="Wei J.T."/>
            <person name="Ye R.Z."/>
            <person name="Que T.C."/>
            <person name="Du C.H."/>
            <person name="Zhou Y.H."/>
            <person name="Cheng J.X."/>
            <person name="Dai P.F."/>
            <person name="Guo W.B."/>
            <person name="Han X.H."/>
            <person name="Huang E.J."/>
            <person name="Li L.F."/>
            <person name="Wei W."/>
            <person name="Gao Y.C."/>
            <person name="Liu J.Z."/>
            <person name="Shao H.Z."/>
            <person name="Wang X."/>
            <person name="Wang C.C."/>
            <person name="Yang T.C."/>
            <person name="Huo Q.B."/>
            <person name="Li W."/>
            <person name="Chen H.Y."/>
            <person name="Chen S.E."/>
            <person name="Zhou L.G."/>
            <person name="Ni X.B."/>
            <person name="Tian J.H."/>
            <person name="Sheng Y."/>
            <person name="Liu T."/>
            <person name="Pan Y.S."/>
            <person name="Xia L.Y."/>
            <person name="Li J."/>
            <person name="Zhao F."/>
            <person name="Cao W.C."/>
        </authorList>
    </citation>
    <scope>NUCLEOTIDE SEQUENCE [LARGE SCALE GENOMIC DNA]</scope>
    <source>
        <strain evidence="2">HaeL-2018</strain>
    </source>
</reference>
<dbReference type="AlphaFoldDB" id="A0A9J6FP61"/>
<feature type="compositionally biased region" description="Polar residues" evidence="1">
    <location>
        <begin position="1"/>
        <end position="17"/>
    </location>
</feature>